<reference evidence="11" key="1">
    <citation type="submission" date="2019-08" db="EMBL/GenBank/DDBJ databases">
        <title>Limnoglobus roseus gen. nov., sp. nov., a novel freshwater planctomycete with a giant genome from the family Gemmataceae.</title>
        <authorList>
            <person name="Kulichevskaya I.S."/>
            <person name="Naumoff D.G."/>
            <person name="Miroshnikov K."/>
            <person name="Ivanova A."/>
            <person name="Philippov D.A."/>
            <person name="Hakobyan A."/>
            <person name="Rijpstra I.C."/>
            <person name="Sinninghe Damste J.S."/>
            <person name="Liesack W."/>
            <person name="Dedysh S.N."/>
        </authorList>
    </citation>
    <scope>NUCLEOTIDE SEQUENCE [LARGE SCALE GENOMIC DNA]</scope>
    <source>
        <strain evidence="11">PX52</strain>
    </source>
</reference>
<dbReference type="SUPFAM" id="SSF111352">
    <property type="entry name" value="Ammonium transporter"/>
    <property type="match status" value="2"/>
</dbReference>
<keyword evidence="4 8" id="KW-0812">Transmembrane</keyword>
<evidence type="ECO:0000256" key="2">
    <source>
        <dbReference type="ARBA" id="ARBA00005887"/>
    </source>
</evidence>
<feature type="transmembrane region" description="Helical" evidence="8">
    <location>
        <begin position="122"/>
        <end position="144"/>
    </location>
</feature>
<feature type="transmembrane region" description="Helical" evidence="8">
    <location>
        <begin position="88"/>
        <end position="110"/>
    </location>
</feature>
<evidence type="ECO:0000256" key="4">
    <source>
        <dbReference type="ARBA" id="ARBA00022692"/>
    </source>
</evidence>
<proteinExistence type="inferred from homology"/>
<dbReference type="InterPro" id="IPR024041">
    <property type="entry name" value="NH4_transpt_AmtB-like_dom"/>
</dbReference>
<comment type="subcellular location">
    <subcellularLocation>
        <location evidence="1">Membrane</location>
        <topology evidence="1">Multi-pass membrane protein</topology>
    </subcellularLocation>
</comment>
<dbReference type="Proteomes" id="UP000324974">
    <property type="component" value="Chromosome"/>
</dbReference>
<gene>
    <name evidence="10" type="ORF">PX52LOC_03067</name>
</gene>
<dbReference type="KEGG" id="lrs:PX52LOC_03067"/>
<keyword evidence="5 8" id="KW-1133">Transmembrane helix</keyword>
<feature type="domain" description="Ammonium transporter AmtB-like" evidence="9">
    <location>
        <begin position="89"/>
        <end position="152"/>
    </location>
</feature>
<evidence type="ECO:0000256" key="3">
    <source>
        <dbReference type="ARBA" id="ARBA00022448"/>
    </source>
</evidence>
<organism evidence="10 11">
    <name type="scientific">Limnoglobus roseus</name>
    <dbReference type="NCBI Taxonomy" id="2598579"/>
    <lineage>
        <taxon>Bacteria</taxon>
        <taxon>Pseudomonadati</taxon>
        <taxon>Planctomycetota</taxon>
        <taxon>Planctomycetia</taxon>
        <taxon>Gemmatales</taxon>
        <taxon>Gemmataceae</taxon>
        <taxon>Limnoglobus</taxon>
    </lineage>
</organism>
<feature type="transmembrane region" description="Helical" evidence="8">
    <location>
        <begin position="359"/>
        <end position="380"/>
    </location>
</feature>
<feature type="transmembrane region" description="Helical" evidence="8">
    <location>
        <begin position="443"/>
        <end position="464"/>
    </location>
</feature>
<dbReference type="PANTHER" id="PTHR43029:SF10">
    <property type="entry name" value="AMMONIUM TRANSPORTER MEP2"/>
    <property type="match status" value="1"/>
</dbReference>
<feature type="transmembrane region" description="Helical" evidence="8">
    <location>
        <begin position="20"/>
        <end position="44"/>
    </location>
</feature>
<dbReference type="InterPro" id="IPR029020">
    <property type="entry name" value="Ammonium/urea_transptr"/>
</dbReference>
<evidence type="ECO:0000256" key="8">
    <source>
        <dbReference type="SAM" id="Phobius"/>
    </source>
</evidence>
<feature type="transmembrane region" description="Helical" evidence="8">
    <location>
        <begin position="326"/>
        <end position="347"/>
    </location>
</feature>
<evidence type="ECO:0000259" key="9">
    <source>
        <dbReference type="Pfam" id="PF00909"/>
    </source>
</evidence>
<protein>
    <submittedName>
        <fullName evidence="10">Ammonium transporter</fullName>
    </submittedName>
</protein>
<name>A0A5C1AGQ0_9BACT</name>
<evidence type="ECO:0000256" key="7">
    <source>
        <dbReference type="ARBA" id="ARBA00023177"/>
    </source>
</evidence>
<keyword evidence="3" id="KW-0813">Transport</keyword>
<dbReference type="GO" id="GO:0008519">
    <property type="term" value="F:ammonium channel activity"/>
    <property type="evidence" value="ECO:0007669"/>
    <property type="project" value="InterPro"/>
</dbReference>
<feature type="transmembrane region" description="Helical" evidence="8">
    <location>
        <begin position="392"/>
        <end position="413"/>
    </location>
</feature>
<feature type="transmembrane region" description="Helical" evidence="8">
    <location>
        <begin position="476"/>
        <end position="502"/>
    </location>
</feature>
<feature type="transmembrane region" description="Helical" evidence="8">
    <location>
        <begin position="532"/>
        <end position="557"/>
    </location>
</feature>
<evidence type="ECO:0000256" key="6">
    <source>
        <dbReference type="ARBA" id="ARBA00023136"/>
    </source>
</evidence>
<sequence length="691" mass="72268">MLTALGGDWSFSHALPYQEVPVFLAVRATLLATLFLFTTAIGFAQAPPPAPPTPPPPAWKADVDAAASGLEAKINSGALAGTHKQADIAWMLVSCALVMLMMPGLALFYGGMARRKNILGTMMHTMVALGLVGVQWVVIGYALAFGAPAIKFSISSDDKGEPIKAGVVGFSKELMFLGTDAALGTKSTQVEKTSADVLKEKGIDPEKATDEQKKEADAAIAEINKFTTFPNTNLPLYLHAMFQGMFAIITVALVSGAFAERVKFGAYLLFAVLWTTIVYDPLAHMVWSFEWSPSTKVDIAGTGASPGASQVFPAAGLLGANGAIDFAGGTVVHIAAGFSGLAAILLLRKRIGYGKHPMHPSSMIFTLLGAGMLWFGWFGFNGGSALFSNGQAISAFTFTQIAAAAGGMSWLIVEWLHRGKPTALGFASGLVAGLVAITPASGFVYPAGALAIGLIAGVVCYWAVAAKGMLGYDDSLDAFGVHGVGGFLGAILTAFFVSLPLWSYGAEMPFGAFPGKTIVEGTNVSYDKSSQIMWQIKAACLSAVYAFVVTSILVLIIDKTIGFTVSEKDEAMGLDLSQHGETGLDLEPDMDGSTNVQPKSAAMPPANGGGKRFGVTVGGASAPQLMAVWSKLCQTGEHPPSKEFRAVYPYVTTVSGTTFRFRGGDPVVMKAALQKLFAETLGGSVTTTVEA</sequence>
<feature type="transmembrane region" description="Helical" evidence="8">
    <location>
        <begin position="420"/>
        <end position="437"/>
    </location>
</feature>
<evidence type="ECO:0000256" key="5">
    <source>
        <dbReference type="ARBA" id="ARBA00022989"/>
    </source>
</evidence>
<dbReference type="GO" id="GO:0005886">
    <property type="term" value="C:plasma membrane"/>
    <property type="evidence" value="ECO:0007669"/>
    <property type="project" value="TreeGrafter"/>
</dbReference>
<keyword evidence="7" id="KW-0924">Ammonia transport</keyword>
<dbReference type="InterPro" id="IPR001905">
    <property type="entry name" value="Ammonium_transpt"/>
</dbReference>
<dbReference type="EMBL" id="CP042425">
    <property type="protein sequence ID" value="QEL16128.1"/>
    <property type="molecule type" value="Genomic_DNA"/>
</dbReference>
<dbReference type="PANTHER" id="PTHR43029">
    <property type="entry name" value="AMMONIUM TRANSPORTER MEP2"/>
    <property type="match status" value="1"/>
</dbReference>
<dbReference type="Gene3D" id="1.10.3430.10">
    <property type="entry name" value="Ammonium transporter AmtB like domains"/>
    <property type="match status" value="1"/>
</dbReference>
<comment type="similarity">
    <text evidence="2">Belongs to the ammonia transporter channel (TC 1.A.11.2) family.</text>
</comment>
<feature type="domain" description="Ammonium transporter AmtB-like" evidence="9">
    <location>
        <begin position="227"/>
        <end position="583"/>
    </location>
</feature>
<keyword evidence="11" id="KW-1185">Reference proteome</keyword>
<dbReference type="AlphaFoldDB" id="A0A5C1AGQ0"/>
<evidence type="ECO:0000313" key="11">
    <source>
        <dbReference type="Proteomes" id="UP000324974"/>
    </source>
</evidence>
<dbReference type="Pfam" id="PF00909">
    <property type="entry name" value="Ammonium_transp"/>
    <property type="match status" value="2"/>
</dbReference>
<keyword evidence="6 8" id="KW-0472">Membrane</keyword>
<accession>A0A5C1AGQ0</accession>
<evidence type="ECO:0000256" key="1">
    <source>
        <dbReference type="ARBA" id="ARBA00004141"/>
    </source>
</evidence>
<feature type="transmembrane region" description="Helical" evidence="8">
    <location>
        <begin position="236"/>
        <end position="259"/>
    </location>
</feature>
<feature type="transmembrane region" description="Helical" evidence="8">
    <location>
        <begin position="266"/>
        <end position="287"/>
    </location>
</feature>
<evidence type="ECO:0000313" key="10">
    <source>
        <dbReference type="EMBL" id="QEL16128.1"/>
    </source>
</evidence>